<accession>A0ABV4XK97</accession>
<keyword evidence="2" id="KW-1185">Reference proteome</keyword>
<reference evidence="1 2" key="1">
    <citation type="submission" date="2024-09" db="EMBL/GenBank/DDBJ databases">
        <title>Floridaenema gen nov. (Aerosakkonemataceae, Aerosakkonematales ord. nov., Cyanobacteria) from benthic tropical and subtropical fresh waters, with the description of four new species.</title>
        <authorList>
            <person name="Moretto J.A."/>
            <person name="Berthold D.E."/>
            <person name="Lefler F.W."/>
            <person name="Huang I.-S."/>
            <person name="Laughinghouse H. IV."/>
        </authorList>
    </citation>
    <scope>NUCLEOTIDE SEQUENCE [LARGE SCALE GENOMIC DNA]</scope>
    <source>
        <strain evidence="1 2">BLCC-F50</strain>
    </source>
</reference>
<dbReference type="InterPro" id="IPR036511">
    <property type="entry name" value="TGT-like_sf"/>
</dbReference>
<sequence>MSPKFFAVLGKSDTLSIAGKKQGIWKFLEPQNQPHGWLISLSNKPTLFPSSVPIFWDCSAIRYSHLNFPQIGNSLVTPLFCINQYLGLKAKPGNFITCPDHLLLPGTNLEFRRQFNFNSAKEFLILAKIHLPLCLPLATIHGLTIGEKVKNAVRLYELGYRVFAIGSLAINASQKQPNITAIQAIRATLPSSCYLHVFGLCSPDYVKAFTQIGINSFDGSSWLRQSFLGFFYEARNNKLIKHRVPQILSINLAIPLCHCRICETLRNFGIETRAMGNRVANLGRAIHNLGELIKIHQQIISNQMFS</sequence>
<comment type="caution">
    <text evidence="1">The sequence shown here is derived from an EMBL/GenBank/DDBJ whole genome shotgun (WGS) entry which is preliminary data.</text>
</comment>
<evidence type="ECO:0000313" key="2">
    <source>
        <dbReference type="Proteomes" id="UP001576784"/>
    </source>
</evidence>
<dbReference type="EMBL" id="JBHFNR010000015">
    <property type="protein sequence ID" value="MFB2891663.1"/>
    <property type="molecule type" value="Genomic_DNA"/>
</dbReference>
<dbReference type="Proteomes" id="UP001576784">
    <property type="component" value="Unassembled WGS sequence"/>
</dbReference>
<proteinExistence type="predicted"/>
<evidence type="ECO:0008006" key="3">
    <source>
        <dbReference type="Google" id="ProtNLM"/>
    </source>
</evidence>
<gene>
    <name evidence="1" type="ORF">ACE1CI_01845</name>
</gene>
<dbReference type="Gene3D" id="3.20.20.105">
    <property type="entry name" value="Queuine tRNA-ribosyltransferase-like"/>
    <property type="match status" value="1"/>
</dbReference>
<dbReference type="SUPFAM" id="SSF51713">
    <property type="entry name" value="tRNA-guanine transglycosylase"/>
    <property type="match status" value="1"/>
</dbReference>
<protein>
    <recommendedName>
        <fullName evidence="3">tRNA-guanine(15) transglycosylase-like domain-containing protein</fullName>
    </recommendedName>
</protein>
<name>A0ABV4XK97_9CYAN</name>
<organism evidence="1 2">
    <name type="scientific">Floridaenema flaviceps BLCC-F50</name>
    <dbReference type="NCBI Taxonomy" id="3153642"/>
    <lineage>
        <taxon>Bacteria</taxon>
        <taxon>Bacillati</taxon>
        <taxon>Cyanobacteriota</taxon>
        <taxon>Cyanophyceae</taxon>
        <taxon>Oscillatoriophycideae</taxon>
        <taxon>Aerosakkonematales</taxon>
        <taxon>Aerosakkonemataceae</taxon>
        <taxon>Floridanema</taxon>
        <taxon>Floridanema flaviceps</taxon>
    </lineage>
</organism>
<dbReference type="RefSeq" id="WP_413261340.1">
    <property type="nucleotide sequence ID" value="NZ_JBHFNR010000015.1"/>
</dbReference>
<evidence type="ECO:0000313" key="1">
    <source>
        <dbReference type="EMBL" id="MFB2891663.1"/>
    </source>
</evidence>